<evidence type="ECO:0000256" key="2">
    <source>
        <dbReference type="SAM" id="Phobius"/>
    </source>
</evidence>
<evidence type="ECO:0000313" key="4">
    <source>
        <dbReference type="Proteomes" id="UP000549394"/>
    </source>
</evidence>
<accession>A0A7I8VTV0</accession>
<proteinExistence type="predicted"/>
<protein>
    <submittedName>
        <fullName evidence="3">DgyrCDS8324</fullName>
    </submittedName>
</protein>
<dbReference type="OrthoDB" id="6085330at2759"/>
<keyword evidence="2" id="KW-0472">Membrane</keyword>
<evidence type="ECO:0000256" key="1">
    <source>
        <dbReference type="SAM" id="MobiDB-lite"/>
    </source>
</evidence>
<dbReference type="AlphaFoldDB" id="A0A7I8VTV0"/>
<comment type="caution">
    <text evidence="3">The sequence shown here is derived from an EMBL/GenBank/DDBJ whole genome shotgun (WGS) entry which is preliminary data.</text>
</comment>
<evidence type="ECO:0000313" key="3">
    <source>
        <dbReference type="EMBL" id="CAD5119729.1"/>
    </source>
</evidence>
<feature type="region of interest" description="Disordered" evidence="1">
    <location>
        <begin position="155"/>
        <end position="198"/>
    </location>
</feature>
<organism evidence="3 4">
    <name type="scientific">Dimorphilus gyrociliatus</name>
    <dbReference type="NCBI Taxonomy" id="2664684"/>
    <lineage>
        <taxon>Eukaryota</taxon>
        <taxon>Metazoa</taxon>
        <taxon>Spiralia</taxon>
        <taxon>Lophotrochozoa</taxon>
        <taxon>Annelida</taxon>
        <taxon>Polychaeta</taxon>
        <taxon>Polychaeta incertae sedis</taxon>
        <taxon>Dinophilidae</taxon>
        <taxon>Dimorphilus</taxon>
    </lineage>
</organism>
<dbReference type="Proteomes" id="UP000549394">
    <property type="component" value="Unassembled WGS sequence"/>
</dbReference>
<dbReference type="EMBL" id="CAJFCJ010000011">
    <property type="protein sequence ID" value="CAD5119729.1"/>
    <property type="molecule type" value="Genomic_DNA"/>
</dbReference>
<name>A0A7I8VTV0_9ANNE</name>
<gene>
    <name evidence="3" type="ORF">DGYR_LOCUS7922</name>
</gene>
<keyword evidence="4" id="KW-1185">Reference proteome</keyword>
<keyword evidence="2" id="KW-1133">Transmembrane helix</keyword>
<keyword evidence="2" id="KW-0812">Transmembrane</keyword>
<sequence length="198" mass="22776">MHVASHVHRRLRFPMIEFSVEPAGNSSFIAKIVNKHKDYREDSVGAVYYVVIVIMIYACSIIMMIASHIRKNKMDRKLSAYLKEMAFVRKKERQMQLLNATNKLAAYRGTDGRVVKDARVALNKPVPEEMSLLKSPTNKQYNIVKFKDLDRLTPESCRKSSRKKGRQEMKSKSHHSQPYSTKVVIELNGETSDTETDV</sequence>
<reference evidence="3 4" key="1">
    <citation type="submission" date="2020-08" db="EMBL/GenBank/DDBJ databases">
        <authorList>
            <person name="Hejnol A."/>
        </authorList>
    </citation>
    <scope>NUCLEOTIDE SEQUENCE [LARGE SCALE GENOMIC DNA]</scope>
</reference>
<feature type="transmembrane region" description="Helical" evidence="2">
    <location>
        <begin position="46"/>
        <end position="66"/>
    </location>
</feature>